<dbReference type="EMBL" id="CAJNOC010004325">
    <property type="protein sequence ID" value="CAF1017491.1"/>
    <property type="molecule type" value="Genomic_DNA"/>
</dbReference>
<proteinExistence type="predicted"/>
<feature type="compositionally biased region" description="Low complexity" evidence="1">
    <location>
        <begin position="77"/>
        <end position="86"/>
    </location>
</feature>
<organism evidence="2 3">
    <name type="scientific">Brachionus calyciflorus</name>
    <dbReference type="NCBI Taxonomy" id="104777"/>
    <lineage>
        <taxon>Eukaryota</taxon>
        <taxon>Metazoa</taxon>
        <taxon>Spiralia</taxon>
        <taxon>Gnathifera</taxon>
        <taxon>Rotifera</taxon>
        <taxon>Eurotatoria</taxon>
        <taxon>Monogononta</taxon>
        <taxon>Pseudotrocha</taxon>
        <taxon>Ploima</taxon>
        <taxon>Brachionidae</taxon>
        <taxon>Brachionus</taxon>
    </lineage>
</organism>
<feature type="compositionally biased region" description="Basic and acidic residues" evidence="1">
    <location>
        <begin position="1"/>
        <end position="11"/>
    </location>
</feature>
<evidence type="ECO:0000256" key="1">
    <source>
        <dbReference type="SAM" id="MobiDB-lite"/>
    </source>
</evidence>
<gene>
    <name evidence="2" type="ORF">OXX778_LOCUS17206</name>
</gene>
<reference evidence="2" key="1">
    <citation type="submission" date="2021-02" db="EMBL/GenBank/DDBJ databases">
        <authorList>
            <person name="Nowell W R."/>
        </authorList>
    </citation>
    <scope>NUCLEOTIDE SEQUENCE</scope>
    <source>
        <strain evidence="2">Ploen Becks lab</strain>
    </source>
</reference>
<sequence length="176" mass="20338">MSKRPNNDDYKIAIGSPFDSSTPAVKRRRSSSEESSPKNQQPPQQPQQEQTNVTIPLETEQPTVANPTRPQTPQVATTTISRPSRSTPRRASTRGRGRGRGRGRPRSTRQLTSRERLENLEREINNLVDEQSDPNQVRRSERVRNRSINRLYELRDNLINELQLEELEDDRRSTQQ</sequence>
<feature type="region of interest" description="Disordered" evidence="1">
    <location>
        <begin position="1"/>
        <end position="115"/>
    </location>
</feature>
<evidence type="ECO:0000313" key="3">
    <source>
        <dbReference type="Proteomes" id="UP000663879"/>
    </source>
</evidence>
<accession>A0A814I1L0</accession>
<evidence type="ECO:0000313" key="2">
    <source>
        <dbReference type="EMBL" id="CAF1017491.1"/>
    </source>
</evidence>
<feature type="compositionally biased region" description="Basic residues" evidence="1">
    <location>
        <begin position="87"/>
        <end position="107"/>
    </location>
</feature>
<name>A0A814I1L0_9BILA</name>
<feature type="compositionally biased region" description="Polar residues" evidence="1">
    <location>
        <begin position="60"/>
        <end position="76"/>
    </location>
</feature>
<dbReference type="Proteomes" id="UP000663879">
    <property type="component" value="Unassembled WGS sequence"/>
</dbReference>
<keyword evidence="3" id="KW-1185">Reference proteome</keyword>
<feature type="compositionally biased region" description="Low complexity" evidence="1">
    <location>
        <begin position="37"/>
        <end position="50"/>
    </location>
</feature>
<protein>
    <submittedName>
        <fullName evidence="2">Uncharacterized protein</fullName>
    </submittedName>
</protein>
<comment type="caution">
    <text evidence="2">The sequence shown here is derived from an EMBL/GenBank/DDBJ whole genome shotgun (WGS) entry which is preliminary data.</text>
</comment>
<dbReference type="AlphaFoldDB" id="A0A814I1L0"/>